<sequence length="100" mass="10278">MGGTCSPAFTKESRVETAIVLLIVATAAVYVFRKFARPLTGKGGACGCGSAGCSASRPSFKTSGKLVELRPRDGSGCGCSQGLGCTCEDPKDDTPTQRLQ</sequence>
<name>T2GER9_MEGG1</name>
<dbReference type="Pfam" id="PF12669">
    <property type="entry name" value="FeoB_associated"/>
    <property type="match status" value="1"/>
</dbReference>
<organism evidence="2 3">
    <name type="scientific">Megalodesulfovibrio gigas (strain ATCC 19364 / DSM 1382 / NCIMB 9332 / VKM B-1759)</name>
    <name type="common">Desulfovibrio gigas</name>
    <dbReference type="NCBI Taxonomy" id="1121448"/>
    <lineage>
        <taxon>Bacteria</taxon>
        <taxon>Pseudomonadati</taxon>
        <taxon>Thermodesulfobacteriota</taxon>
        <taxon>Desulfovibrionia</taxon>
        <taxon>Desulfovibrionales</taxon>
        <taxon>Desulfovibrionaceae</taxon>
        <taxon>Megalodesulfovibrio</taxon>
    </lineage>
</organism>
<dbReference type="AlphaFoldDB" id="T2GER9"/>
<gene>
    <name evidence="2" type="ORF">DGI_3075</name>
</gene>
<proteinExistence type="predicted"/>
<keyword evidence="1" id="KW-0472">Membrane</keyword>
<keyword evidence="1" id="KW-1133">Transmembrane helix</keyword>
<evidence type="ECO:0008006" key="4">
    <source>
        <dbReference type="Google" id="ProtNLM"/>
    </source>
</evidence>
<keyword evidence="1" id="KW-0812">Transmembrane</keyword>
<feature type="transmembrane region" description="Helical" evidence="1">
    <location>
        <begin position="15"/>
        <end position="32"/>
    </location>
</feature>
<evidence type="ECO:0000313" key="3">
    <source>
        <dbReference type="Proteomes" id="UP000016587"/>
    </source>
</evidence>
<reference evidence="2 3" key="1">
    <citation type="journal article" date="2013" name="J. Bacteriol.">
        <title>Roles of HynAB and Ech, the only two hydrogenases found in the model sulfate reducer Desulfovibrio gigas.</title>
        <authorList>
            <person name="Morais-Silva F.O."/>
            <person name="Santos C.I."/>
            <person name="Rodrigues R."/>
            <person name="Pereira I.A."/>
            <person name="Rodrigues-Pousada C."/>
        </authorList>
    </citation>
    <scope>NUCLEOTIDE SEQUENCE [LARGE SCALE GENOMIC DNA]</scope>
    <source>
        <strain evidence="3">ATCC 19364 / DSM 1382 / NCIMB 9332 / VKM B-1759</strain>
    </source>
</reference>
<dbReference type="Proteomes" id="UP000016587">
    <property type="component" value="Chromosome"/>
</dbReference>
<dbReference type="KEGG" id="dgg:DGI_3075"/>
<dbReference type="EMBL" id="CP006585">
    <property type="protein sequence ID" value="AGW14793.1"/>
    <property type="molecule type" value="Genomic_DNA"/>
</dbReference>
<dbReference type="PATRIC" id="fig|1121448.10.peg.3035"/>
<reference evidence="3" key="2">
    <citation type="submission" date="2013-07" db="EMBL/GenBank/DDBJ databases">
        <authorList>
            <person name="Morais-Silva F.O."/>
            <person name="Rezende A.M."/>
            <person name="Pimentel C."/>
            <person name="Resende D.M."/>
            <person name="Santos C.I."/>
            <person name="Clemente C."/>
            <person name="de Oliveira L.M."/>
            <person name="da Silva S.M."/>
            <person name="Costa D.A."/>
            <person name="Varela-Raposo A."/>
            <person name="Horacio E.C.A."/>
            <person name="Matos M."/>
            <person name="Flores O."/>
            <person name="Ruiz J.C."/>
            <person name="Rodrigues-Pousada C."/>
        </authorList>
    </citation>
    <scope>NUCLEOTIDE SEQUENCE [LARGE SCALE GENOMIC DNA]</scope>
    <source>
        <strain evidence="3">ATCC 19364 / DSM 1382 / NCIMB 9332 / VKM B-1759</strain>
    </source>
</reference>
<protein>
    <recommendedName>
        <fullName evidence="4">Virus attachment protein p12 family protein</fullName>
    </recommendedName>
</protein>
<evidence type="ECO:0000313" key="2">
    <source>
        <dbReference type="EMBL" id="AGW14793.1"/>
    </source>
</evidence>
<evidence type="ECO:0000256" key="1">
    <source>
        <dbReference type="SAM" id="Phobius"/>
    </source>
</evidence>
<accession>T2GER9</accession>
<dbReference type="HOGENOM" id="CLU_2301257_0_0_7"/>
<keyword evidence="3" id="KW-1185">Reference proteome</keyword>